<feature type="region of interest" description="Disordered" evidence="1">
    <location>
        <begin position="34"/>
        <end position="92"/>
    </location>
</feature>
<feature type="compositionally biased region" description="Pro residues" evidence="1">
    <location>
        <begin position="348"/>
        <end position="373"/>
    </location>
</feature>
<keyword evidence="2" id="KW-0732">Signal</keyword>
<protein>
    <submittedName>
        <fullName evidence="3">Lytic transglycosylase</fullName>
    </submittedName>
</protein>
<feature type="chain" id="PRO_5038862422" evidence="2">
    <location>
        <begin position="35"/>
        <end position="642"/>
    </location>
</feature>
<dbReference type="CDD" id="cd13399">
    <property type="entry name" value="Slt35-like"/>
    <property type="match status" value="1"/>
</dbReference>
<evidence type="ECO:0000256" key="2">
    <source>
        <dbReference type="SAM" id="SignalP"/>
    </source>
</evidence>
<dbReference type="InterPro" id="IPR006311">
    <property type="entry name" value="TAT_signal"/>
</dbReference>
<dbReference type="SUPFAM" id="SSF53955">
    <property type="entry name" value="Lysozyme-like"/>
    <property type="match status" value="1"/>
</dbReference>
<dbReference type="InterPro" id="IPR008964">
    <property type="entry name" value="Invasin/intimin_cell_adhesion"/>
</dbReference>
<gene>
    <name evidence="3" type="ORF">FCH28_21400</name>
</gene>
<reference evidence="3 4" key="1">
    <citation type="submission" date="2019-04" db="EMBL/GenBank/DDBJ databases">
        <title>Streptomyces piniterrae sp. nov., a heliquinomycin-producing actinomycete isolated from rhizosphere soil of Pinus yunnanensis.</title>
        <authorList>
            <person name="Zhuang X."/>
            <person name="Zhao J."/>
        </authorList>
    </citation>
    <scope>NUCLEOTIDE SEQUENCE [LARGE SCALE GENOMIC DNA]</scope>
    <source>
        <strain evidence="4">jys28</strain>
    </source>
</reference>
<evidence type="ECO:0000313" key="3">
    <source>
        <dbReference type="EMBL" id="TJZ51054.1"/>
    </source>
</evidence>
<dbReference type="PANTHER" id="PTHR30163:SF8">
    <property type="entry name" value="LYTIC MUREIN TRANSGLYCOSYLASE"/>
    <property type="match status" value="1"/>
</dbReference>
<proteinExistence type="predicted"/>
<feature type="compositionally biased region" description="Basic and acidic residues" evidence="1">
    <location>
        <begin position="290"/>
        <end position="315"/>
    </location>
</feature>
<dbReference type="RefSeq" id="WP_136741688.1">
    <property type="nucleotide sequence ID" value="NZ_SUMB01000007.1"/>
</dbReference>
<dbReference type="AlphaFoldDB" id="A0A4U0NM06"/>
<dbReference type="InterPro" id="IPR023346">
    <property type="entry name" value="Lysozyme-like_dom_sf"/>
</dbReference>
<accession>A0A4U0NM06</accession>
<dbReference type="EMBL" id="SUMB01000007">
    <property type="protein sequence ID" value="TJZ51054.1"/>
    <property type="molecule type" value="Genomic_DNA"/>
</dbReference>
<dbReference type="OrthoDB" id="9796191at2"/>
<feature type="signal peptide" evidence="2">
    <location>
        <begin position="1"/>
        <end position="34"/>
    </location>
</feature>
<dbReference type="PANTHER" id="PTHR30163">
    <property type="entry name" value="MEMBRANE-BOUND LYTIC MUREIN TRANSGLYCOSYLASE B"/>
    <property type="match status" value="1"/>
</dbReference>
<dbReference type="InterPro" id="IPR043426">
    <property type="entry name" value="MltB-like"/>
</dbReference>
<dbReference type="InterPro" id="IPR013783">
    <property type="entry name" value="Ig-like_fold"/>
</dbReference>
<dbReference type="Gene3D" id="2.60.40.10">
    <property type="entry name" value="Immunoglobulins"/>
    <property type="match status" value="1"/>
</dbReference>
<dbReference type="GO" id="GO:0009253">
    <property type="term" value="P:peptidoglycan catabolic process"/>
    <property type="evidence" value="ECO:0007669"/>
    <property type="project" value="TreeGrafter"/>
</dbReference>
<feature type="compositionally biased region" description="Basic and acidic residues" evidence="1">
    <location>
        <begin position="546"/>
        <end position="577"/>
    </location>
</feature>
<comment type="caution">
    <text evidence="3">The sequence shown here is derived from an EMBL/GenBank/DDBJ whole genome shotgun (WGS) entry which is preliminary data.</text>
</comment>
<evidence type="ECO:0000256" key="1">
    <source>
        <dbReference type="SAM" id="MobiDB-lite"/>
    </source>
</evidence>
<evidence type="ECO:0000313" key="4">
    <source>
        <dbReference type="Proteomes" id="UP000308697"/>
    </source>
</evidence>
<dbReference type="Gene3D" id="1.10.530.10">
    <property type="match status" value="1"/>
</dbReference>
<name>A0A4U0NM06_9ACTN</name>
<feature type="region of interest" description="Disordered" evidence="1">
    <location>
        <begin position="271"/>
        <end position="377"/>
    </location>
</feature>
<dbReference type="Proteomes" id="UP000308697">
    <property type="component" value="Unassembled WGS sequence"/>
</dbReference>
<feature type="region of interest" description="Disordered" evidence="1">
    <location>
        <begin position="546"/>
        <end position="595"/>
    </location>
</feature>
<keyword evidence="4" id="KW-1185">Reference proteome</keyword>
<dbReference type="GO" id="GO:0008933">
    <property type="term" value="F:peptidoglycan lytic transglycosylase activity"/>
    <property type="evidence" value="ECO:0007669"/>
    <property type="project" value="TreeGrafter"/>
</dbReference>
<organism evidence="3 4">
    <name type="scientific">Streptomyces piniterrae</name>
    <dbReference type="NCBI Taxonomy" id="2571125"/>
    <lineage>
        <taxon>Bacteria</taxon>
        <taxon>Bacillati</taxon>
        <taxon>Actinomycetota</taxon>
        <taxon>Actinomycetes</taxon>
        <taxon>Kitasatosporales</taxon>
        <taxon>Streptomycetaceae</taxon>
        <taxon>Streptomyces</taxon>
    </lineage>
</organism>
<sequence length="642" mass="65540">MAATFRRRLLRGAASTVVVALALAALTASQSPGAAEAAGEHDPVTPATDTPIDGGSTYYTDLPPLNSPVPPGSSGRKSGDGDGDGGPIATGPAEAGIPASVLAAYKSAAARIAETDPGCRLPWQLLAGIGKVESGQAAGGAVDSRGTTLRPILGPQLNGHGFARITDTDGGRYDGDLTHDRAVGPMQFIPSTWSNGGPDGAGWGTDGNGDGKKDPNNVFDAALAAGRYLCNGGRDLTTRHDLDHAILGYNNSTEYLRTVLSWYAFYRKGTHEVPDGKGVLPVHRTGSRADGGRNGRGEGAGAHHGERADQRHEPGKAAGKPAKPSRPGKPGKPGRPGKPNEPGEPDGGNPPKPTPDPANPSPTTPAPKPPAHPAPLTALERTGDQHLTAAAGAEFAASPQVKAKDATGKPVVGAPVRFLVTGSTHARFPDGTTTVTVTTDNAGLATAPKLQAGDRAGAFTVRAETEGRTVPAVDFAMTVQAAQSAPKADALVRTSDKKLTATAGGAFAADAVEIKATYHGRAAAGVAVTATMVTDDPKCSAECAENDKGPYFKNPEPVRDPEHAGNREPATDSEKVTKPGATAADPNEPVRTLTTLTTDGNGLLKLPKIYTDTHTGTFLLRLTTADGAVLTIKLNVTAPAAT</sequence>
<dbReference type="GO" id="GO:0005975">
    <property type="term" value="P:carbohydrate metabolic process"/>
    <property type="evidence" value="ECO:0007669"/>
    <property type="project" value="UniProtKB-ARBA"/>
</dbReference>
<dbReference type="PROSITE" id="PS51318">
    <property type="entry name" value="TAT"/>
    <property type="match status" value="1"/>
</dbReference>
<dbReference type="SUPFAM" id="SSF49373">
    <property type="entry name" value="Invasin/intimin cell-adhesion fragments"/>
    <property type="match status" value="1"/>
</dbReference>